<dbReference type="InterPro" id="IPR011075">
    <property type="entry name" value="TetR_C"/>
</dbReference>
<keyword evidence="3" id="KW-0804">Transcription</keyword>
<feature type="DNA-binding region" description="H-T-H motif" evidence="4">
    <location>
        <begin position="36"/>
        <end position="55"/>
    </location>
</feature>
<evidence type="ECO:0000256" key="1">
    <source>
        <dbReference type="ARBA" id="ARBA00023015"/>
    </source>
</evidence>
<keyword evidence="7" id="KW-1185">Reference proteome</keyword>
<evidence type="ECO:0000259" key="5">
    <source>
        <dbReference type="PROSITE" id="PS50977"/>
    </source>
</evidence>
<dbReference type="PATRIC" id="fig|1768241.3.peg.626"/>
<dbReference type="PROSITE" id="PS50977">
    <property type="entry name" value="HTH_TETR_2"/>
    <property type="match status" value="1"/>
</dbReference>
<evidence type="ECO:0000313" key="7">
    <source>
        <dbReference type="Proteomes" id="UP000068382"/>
    </source>
</evidence>
<dbReference type="AlphaFoldDB" id="A0A132C2E2"/>
<feature type="domain" description="HTH tetR-type" evidence="5">
    <location>
        <begin position="13"/>
        <end position="73"/>
    </location>
</feature>
<dbReference type="Pfam" id="PF00440">
    <property type="entry name" value="TetR_N"/>
    <property type="match status" value="1"/>
</dbReference>
<organism evidence="6 7">
    <name type="scientific">Tritonibacter horizontis</name>
    <dbReference type="NCBI Taxonomy" id="1768241"/>
    <lineage>
        <taxon>Bacteria</taxon>
        <taxon>Pseudomonadati</taxon>
        <taxon>Pseudomonadota</taxon>
        <taxon>Alphaproteobacteria</taxon>
        <taxon>Rhodobacterales</taxon>
        <taxon>Paracoccaceae</taxon>
        <taxon>Tritonibacter</taxon>
    </lineage>
</organism>
<dbReference type="OrthoDB" id="9808189at2"/>
<proteinExistence type="predicted"/>
<protein>
    <submittedName>
        <fullName evidence="6">Bacterial regulatory protein, tetR family</fullName>
    </submittedName>
</protein>
<dbReference type="InterPro" id="IPR009057">
    <property type="entry name" value="Homeodomain-like_sf"/>
</dbReference>
<dbReference type="Pfam" id="PF16859">
    <property type="entry name" value="TetR_C_11"/>
    <property type="match status" value="1"/>
</dbReference>
<comment type="caution">
    <text evidence="6">The sequence shown here is derived from an EMBL/GenBank/DDBJ whole genome shotgun (WGS) entry which is preliminary data.</text>
</comment>
<keyword evidence="2 4" id="KW-0238">DNA-binding</keyword>
<dbReference type="Proteomes" id="UP000068382">
    <property type="component" value="Unassembled WGS sequence"/>
</dbReference>
<dbReference type="PANTHER" id="PTHR30055">
    <property type="entry name" value="HTH-TYPE TRANSCRIPTIONAL REGULATOR RUTR"/>
    <property type="match status" value="1"/>
</dbReference>
<accession>A0A132C2E2</accession>
<dbReference type="GO" id="GO:0003700">
    <property type="term" value="F:DNA-binding transcription factor activity"/>
    <property type="evidence" value="ECO:0007669"/>
    <property type="project" value="TreeGrafter"/>
</dbReference>
<dbReference type="InterPro" id="IPR001647">
    <property type="entry name" value="HTH_TetR"/>
</dbReference>
<evidence type="ECO:0000256" key="4">
    <source>
        <dbReference type="PROSITE-ProRule" id="PRU00335"/>
    </source>
</evidence>
<dbReference type="SUPFAM" id="SSF46689">
    <property type="entry name" value="Homeodomain-like"/>
    <property type="match status" value="1"/>
</dbReference>
<dbReference type="InterPro" id="IPR036271">
    <property type="entry name" value="Tet_transcr_reg_TetR-rel_C_sf"/>
</dbReference>
<dbReference type="PANTHER" id="PTHR30055:SF148">
    <property type="entry name" value="TETR-FAMILY TRANSCRIPTIONAL REGULATOR"/>
    <property type="match status" value="1"/>
</dbReference>
<reference evidence="6 7" key="1">
    <citation type="submission" date="2015-12" db="EMBL/GenBank/DDBJ databases">
        <title>Genome sequence of the marine Rhodobacteraceae strain O3.65, Candidatus Tritonibacter horizontis.</title>
        <authorList>
            <person name="Poehlein A."/>
            <person name="Giebel H.A."/>
            <person name="Voget S."/>
            <person name="Brinkhoff T."/>
        </authorList>
    </citation>
    <scope>NUCLEOTIDE SEQUENCE [LARGE SCALE GENOMIC DNA]</scope>
    <source>
        <strain evidence="6 7">O3.65</strain>
    </source>
</reference>
<evidence type="ECO:0000313" key="6">
    <source>
        <dbReference type="EMBL" id="KUP94686.1"/>
    </source>
</evidence>
<evidence type="ECO:0000256" key="2">
    <source>
        <dbReference type="ARBA" id="ARBA00023125"/>
    </source>
</evidence>
<dbReference type="SUPFAM" id="SSF48498">
    <property type="entry name" value="Tetracyclin repressor-like, C-terminal domain"/>
    <property type="match status" value="1"/>
</dbReference>
<gene>
    <name evidence="6" type="ORF">TRIHO_06120</name>
</gene>
<dbReference type="Gene3D" id="1.10.357.10">
    <property type="entry name" value="Tetracycline Repressor, domain 2"/>
    <property type="match status" value="1"/>
</dbReference>
<keyword evidence="1" id="KW-0805">Transcription regulation</keyword>
<dbReference type="InterPro" id="IPR050109">
    <property type="entry name" value="HTH-type_TetR-like_transc_reg"/>
</dbReference>
<name>A0A132C2E2_9RHOB</name>
<sequence length="190" mass="21240">MSGKRPSGRPANQDASAALKTVALRLVRELGYDKVSVSAIIEQAGVARQTLYNRWNTKADLVLEAVFEQTNTYAAEPSWDGAEDCRTLLEDFLIRIFEHLRIDGDTLRALIAASQQDAKFHRSFHANFVLPREQMITALLHRAQDRGELSPGRNVEVLSTLIHGAFWYRLLSRGVLDAGFAKEIVAETFA</sequence>
<dbReference type="GO" id="GO:0000976">
    <property type="term" value="F:transcription cis-regulatory region binding"/>
    <property type="evidence" value="ECO:0007669"/>
    <property type="project" value="TreeGrafter"/>
</dbReference>
<dbReference type="EMBL" id="LPUY01000012">
    <property type="protein sequence ID" value="KUP94686.1"/>
    <property type="molecule type" value="Genomic_DNA"/>
</dbReference>
<evidence type="ECO:0000256" key="3">
    <source>
        <dbReference type="ARBA" id="ARBA00023163"/>
    </source>
</evidence>
<dbReference type="Gene3D" id="1.10.10.60">
    <property type="entry name" value="Homeodomain-like"/>
    <property type="match status" value="1"/>
</dbReference>